<comment type="caution">
    <text evidence="6">The sequence shown here is derived from an EMBL/GenBank/DDBJ whole genome shotgun (WGS) entry which is preliminary data.</text>
</comment>
<dbReference type="OrthoDB" id="8191171at2759"/>
<reference evidence="6" key="1">
    <citation type="submission" date="2020-03" db="EMBL/GenBank/DDBJ databases">
        <authorList>
            <person name="Chebbi M.A."/>
            <person name="Drezen J.M."/>
        </authorList>
    </citation>
    <scope>NUCLEOTIDE SEQUENCE</scope>
    <source>
        <tissue evidence="6">Whole body</tissue>
    </source>
</reference>
<gene>
    <name evidence="6" type="ORF">G9C98_001096</name>
</gene>
<dbReference type="Proteomes" id="UP000729913">
    <property type="component" value="Unassembled WGS sequence"/>
</dbReference>
<sequence>MPNLSSISHSSLKIIFVIHFILTTWGLQGRWCPQSAIFYNLLFFGCLIWAIHNIESDEPLQFALIINVLAILFDVIILAIYFNSDNASQRFSGILMIANLIFRLFSTKYLVKIGQQRGGTLATLFPSGAGEFGRQQYEDIYPLPENNDFAGI</sequence>
<dbReference type="AlphaFoldDB" id="A0A8J5QKV6"/>
<dbReference type="PANTHER" id="PTHR16521:SF3">
    <property type="entry name" value="TYPE-1 ANGIOTENSIN II RECEPTOR-ASSOCIATED PROTEIN"/>
    <property type="match status" value="1"/>
</dbReference>
<feature type="transmembrane region" description="Helical" evidence="5">
    <location>
        <begin position="37"/>
        <end position="55"/>
    </location>
</feature>
<dbReference type="SMART" id="SM00805">
    <property type="entry name" value="AGTRAP"/>
    <property type="match status" value="1"/>
</dbReference>
<evidence type="ECO:0000256" key="5">
    <source>
        <dbReference type="SAM" id="Phobius"/>
    </source>
</evidence>
<evidence type="ECO:0000313" key="6">
    <source>
        <dbReference type="EMBL" id="KAG8035668.1"/>
    </source>
</evidence>
<evidence type="ECO:0000256" key="4">
    <source>
        <dbReference type="ARBA" id="ARBA00023136"/>
    </source>
</evidence>
<dbReference type="Pfam" id="PF06396">
    <property type="entry name" value="AGTRAP"/>
    <property type="match status" value="1"/>
</dbReference>
<evidence type="ECO:0000256" key="1">
    <source>
        <dbReference type="ARBA" id="ARBA00004141"/>
    </source>
</evidence>
<keyword evidence="7" id="KW-1185">Reference proteome</keyword>
<proteinExistence type="predicted"/>
<evidence type="ECO:0000256" key="2">
    <source>
        <dbReference type="ARBA" id="ARBA00022692"/>
    </source>
</evidence>
<evidence type="ECO:0008006" key="8">
    <source>
        <dbReference type="Google" id="ProtNLM"/>
    </source>
</evidence>
<keyword evidence="3 5" id="KW-1133">Transmembrane helix</keyword>
<dbReference type="GO" id="GO:0005886">
    <property type="term" value="C:plasma membrane"/>
    <property type="evidence" value="ECO:0007669"/>
    <property type="project" value="TreeGrafter"/>
</dbReference>
<protein>
    <recommendedName>
        <fullName evidence="8">Type-1 angiotensin II receptor-associated protein</fullName>
    </recommendedName>
</protein>
<organism evidence="6 7">
    <name type="scientific">Cotesia typhae</name>
    <dbReference type="NCBI Taxonomy" id="2053667"/>
    <lineage>
        <taxon>Eukaryota</taxon>
        <taxon>Metazoa</taxon>
        <taxon>Ecdysozoa</taxon>
        <taxon>Arthropoda</taxon>
        <taxon>Hexapoda</taxon>
        <taxon>Insecta</taxon>
        <taxon>Pterygota</taxon>
        <taxon>Neoptera</taxon>
        <taxon>Endopterygota</taxon>
        <taxon>Hymenoptera</taxon>
        <taxon>Apocrita</taxon>
        <taxon>Ichneumonoidea</taxon>
        <taxon>Braconidae</taxon>
        <taxon>Microgastrinae</taxon>
        <taxon>Cotesia</taxon>
    </lineage>
</organism>
<accession>A0A8J5QKV6</accession>
<evidence type="ECO:0000256" key="3">
    <source>
        <dbReference type="ARBA" id="ARBA00022989"/>
    </source>
</evidence>
<feature type="transmembrane region" description="Helical" evidence="5">
    <location>
        <begin position="62"/>
        <end position="82"/>
    </location>
</feature>
<evidence type="ECO:0000313" key="7">
    <source>
        <dbReference type="Proteomes" id="UP000729913"/>
    </source>
</evidence>
<keyword evidence="2 5" id="KW-0812">Transmembrane</keyword>
<dbReference type="GO" id="GO:0038166">
    <property type="term" value="P:angiotensin-activated signaling pathway"/>
    <property type="evidence" value="ECO:0007669"/>
    <property type="project" value="InterPro"/>
</dbReference>
<reference evidence="6" key="2">
    <citation type="submission" date="2021-04" db="EMBL/GenBank/DDBJ databases">
        <title>Genome-wide patterns of bracovirus chromosomal integration into multiple host tissues during parasitism.</title>
        <authorList>
            <person name="Chebbi M.A.C."/>
        </authorList>
    </citation>
    <scope>NUCLEOTIDE SEQUENCE</scope>
    <source>
        <tissue evidence="6">Whole body</tissue>
    </source>
</reference>
<name>A0A8J5QKV6_9HYME</name>
<keyword evidence="4 5" id="KW-0472">Membrane</keyword>
<dbReference type="PANTHER" id="PTHR16521">
    <property type="entry name" value="TYPE-1 ANGIOTENSIN II RECEPTOR-ASSOCIATED PROTEIN"/>
    <property type="match status" value="1"/>
</dbReference>
<comment type="subcellular location">
    <subcellularLocation>
        <location evidence="1">Membrane</location>
        <topology evidence="1">Multi-pass membrane protein</topology>
    </subcellularLocation>
</comment>
<dbReference type="EMBL" id="JAAOIC020000054">
    <property type="protein sequence ID" value="KAG8035668.1"/>
    <property type="molecule type" value="Genomic_DNA"/>
</dbReference>
<dbReference type="InterPro" id="IPR009436">
    <property type="entry name" value="AGTRAP"/>
</dbReference>
<feature type="transmembrane region" description="Helical" evidence="5">
    <location>
        <begin position="12"/>
        <end position="31"/>
    </location>
</feature>